<dbReference type="OMA" id="EKACHES"/>
<evidence type="ECO:0000313" key="8">
    <source>
        <dbReference type="EMBL" id="PSS24396.1"/>
    </source>
</evidence>
<evidence type="ECO:0000256" key="4">
    <source>
        <dbReference type="ARBA" id="ARBA00022701"/>
    </source>
</evidence>
<comment type="subcellular location">
    <subcellularLocation>
        <location evidence="1">Cytoplasm</location>
        <location evidence="1">Cytoskeleton</location>
    </subcellularLocation>
</comment>
<feature type="region of interest" description="Disordered" evidence="6">
    <location>
        <begin position="323"/>
        <end position="425"/>
    </location>
</feature>
<organism evidence="8 9">
    <name type="scientific">Actinidia chinensis var. chinensis</name>
    <name type="common">Chinese soft-hair kiwi</name>
    <dbReference type="NCBI Taxonomy" id="1590841"/>
    <lineage>
        <taxon>Eukaryota</taxon>
        <taxon>Viridiplantae</taxon>
        <taxon>Streptophyta</taxon>
        <taxon>Embryophyta</taxon>
        <taxon>Tracheophyta</taxon>
        <taxon>Spermatophyta</taxon>
        <taxon>Magnoliopsida</taxon>
        <taxon>eudicotyledons</taxon>
        <taxon>Gunneridae</taxon>
        <taxon>Pentapetalae</taxon>
        <taxon>asterids</taxon>
        <taxon>Ericales</taxon>
        <taxon>Actinidiaceae</taxon>
        <taxon>Actinidia</taxon>
    </lineage>
</organism>
<dbReference type="GO" id="GO:0005874">
    <property type="term" value="C:microtubule"/>
    <property type="evidence" value="ECO:0007669"/>
    <property type="project" value="UniProtKB-KW"/>
</dbReference>
<dbReference type="FunCoup" id="A0A2R6RA24">
    <property type="interactions" value="1276"/>
</dbReference>
<dbReference type="EMBL" id="NKQK01000008">
    <property type="protein sequence ID" value="PSS24396.1"/>
    <property type="molecule type" value="Genomic_DNA"/>
</dbReference>
<evidence type="ECO:0000313" key="9">
    <source>
        <dbReference type="Proteomes" id="UP000241394"/>
    </source>
</evidence>
<name>A0A2R6RA24_ACTCC</name>
<dbReference type="PANTHER" id="PTHR31358">
    <property type="entry name" value="PROTEIN WVD2-LIKE 4"/>
    <property type="match status" value="1"/>
</dbReference>
<evidence type="ECO:0000256" key="6">
    <source>
        <dbReference type="SAM" id="MobiDB-lite"/>
    </source>
</evidence>
<dbReference type="InterPro" id="IPR044833">
    <property type="entry name" value="WDL5/6"/>
</dbReference>
<evidence type="ECO:0000256" key="3">
    <source>
        <dbReference type="ARBA" id="ARBA00022490"/>
    </source>
</evidence>
<dbReference type="InParanoid" id="A0A2R6RA24"/>
<evidence type="ECO:0000256" key="1">
    <source>
        <dbReference type="ARBA" id="ARBA00004245"/>
    </source>
</evidence>
<dbReference type="InterPro" id="IPR027329">
    <property type="entry name" value="TPX2_C"/>
</dbReference>
<dbReference type="PANTHER" id="PTHR31358:SF30">
    <property type="entry name" value="PROTEIN WVD2-LIKE 4"/>
    <property type="match status" value="1"/>
</dbReference>
<accession>A0A2R6RA24</accession>
<keyword evidence="3" id="KW-0963">Cytoplasm</keyword>
<evidence type="ECO:0000259" key="7">
    <source>
        <dbReference type="Pfam" id="PF06886"/>
    </source>
</evidence>
<feature type="region of interest" description="Disordered" evidence="6">
    <location>
        <begin position="210"/>
        <end position="237"/>
    </location>
</feature>
<keyword evidence="4" id="KW-0493">Microtubule</keyword>
<sequence length="444" mass="48319">MEPENGVLVEDERGVFEKTHEEGKKIMNVNGTFGNVNKGNKDLNLSEVVVESSISVLESKILNPSKGPNGGSLKMTTVVKDRPKSKVLAPLGCNTRRSISQSVSFPARGVCEDVMKKSIDGYPVRTVTKNFRANGTSATRLNANRRASTGLNSKENGDRACTLWTTSVSAPIFKRSPFGNSASVHGSVKSPPPEVPLSVDQHAKPIESALANKADDDSRSTTSSGQQRSSGSGFSFRLDERAEKRKEFFSKLEAKIQAMEVEKINLLAKSEENQDAELKTLRKSLKFKATPMPSFYKEPPPKAELQKIPTTRAISPKLGRHKSSIAATNSQESSLSPHVNQGQGKSPRTILSTCEKEVASSKKSNRKALSKIQNVDSASAKAEGKPVKLKEKNRDQRASIEEFEEVQKKSVNAGEVEDEIDLESERNVTSSILQIQPAEVTLGG</sequence>
<feature type="compositionally biased region" description="Polar residues" evidence="6">
    <location>
        <begin position="325"/>
        <end position="352"/>
    </location>
</feature>
<dbReference type="GO" id="GO:0008017">
    <property type="term" value="F:microtubule binding"/>
    <property type="evidence" value="ECO:0007669"/>
    <property type="project" value="InterPro"/>
</dbReference>
<keyword evidence="5" id="KW-0206">Cytoskeleton</keyword>
<gene>
    <name evidence="8" type="ORF">CEY00_Acc16968</name>
</gene>
<evidence type="ECO:0000256" key="2">
    <source>
        <dbReference type="ARBA" id="ARBA00005885"/>
    </source>
</evidence>
<feature type="compositionally biased region" description="Basic and acidic residues" evidence="6">
    <location>
        <begin position="382"/>
        <end position="408"/>
    </location>
</feature>
<dbReference type="AlphaFoldDB" id="A0A2R6RA24"/>
<dbReference type="OrthoDB" id="1939285at2759"/>
<reference evidence="9" key="2">
    <citation type="journal article" date="2018" name="BMC Genomics">
        <title>A manually annotated Actinidia chinensis var. chinensis (kiwifruit) genome highlights the challenges associated with draft genomes and gene prediction in plants.</title>
        <authorList>
            <person name="Pilkington S.M."/>
            <person name="Crowhurst R."/>
            <person name="Hilario E."/>
            <person name="Nardozza S."/>
            <person name="Fraser L."/>
            <person name="Peng Y."/>
            <person name="Gunaseelan K."/>
            <person name="Simpson R."/>
            <person name="Tahir J."/>
            <person name="Deroles S.C."/>
            <person name="Templeton K."/>
            <person name="Luo Z."/>
            <person name="Davy M."/>
            <person name="Cheng C."/>
            <person name="McNeilage M."/>
            <person name="Scaglione D."/>
            <person name="Liu Y."/>
            <person name="Zhang Q."/>
            <person name="Datson P."/>
            <person name="De Silva N."/>
            <person name="Gardiner S.E."/>
            <person name="Bassett H."/>
            <person name="Chagne D."/>
            <person name="McCallum J."/>
            <person name="Dzierzon H."/>
            <person name="Deng C."/>
            <person name="Wang Y.Y."/>
            <person name="Barron L."/>
            <person name="Manako K."/>
            <person name="Bowen J."/>
            <person name="Foster T.M."/>
            <person name="Erridge Z.A."/>
            <person name="Tiffin H."/>
            <person name="Waite C.N."/>
            <person name="Davies K.M."/>
            <person name="Grierson E.P."/>
            <person name="Laing W.A."/>
            <person name="Kirk R."/>
            <person name="Chen X."/>
            <person name="Wood M."/>
            <person name="Montefiori M."/>
            <person name="Brummell D.A."/>
            <person name="Schwinn K.E."/>
            <person name="Catanach A."/>
            <person name="Fullerton C."/>
            <person name="Li D."/>
            <person name="Meiyalaghan S."/>
            <person name="Nieuwenhuizen N."/>
            <person name="Read N."/>
            <person name="Prakash R."/>
            <person name="Hunter D."/>
            <person name="Zhang H."/>
            <person name="McKenzie M."/>
            <person name="Knabel M."/>
            <person name="Harris A."/>
            <person name="Allan A.C."/>
            <person name="Gleave A."/>
            <person name="Chen A."/>
            <person name="Janssen B.J."/>
            <person name="Plunkett B."/>
            <person name="Ampomah-Dwamena C."/>
            <person name="Voogd C."/>
            <person name="Leif D."/>
            <person name="Lafferty D."/>
            <person name="Souleyre E.J.F."/>
            <person name="Varkonyi-Gasic E."/>
            <person name="Gambi F."/>
            <person name="Hanley J."/>
            <person name="Yao J.L."/>
            <person name="Cheung J."/>
            <person name="David K.M."/>
            <person name="Warren B."/>
            <person name="Marsh K."/>
            <person name="Snowden K.C."/>
            <person name="Lin-Wang K."/>
            <person name="Brian L."/>
            <person name="Martinez-Sanchez M."/>
            <person name="Wang M."/>
            <person name="Ileperuma N."/>
            <person name="Macnee N."/>
            <person name="Campin R."/>
            <person name="McAtee P."/>
            <person name="Drummond R.S.M."/>
            <person name="Espley R.V."/>
            <person name="Ireland H.S."/>
            <person name="Wu R."/>
            <person name="Atkinson R.G."/>
            <person name="Karunairetnam S."/>
            <person name="Bulley S."/>
            <person name="Chunkath S."/>
            <person name="Hanley Z."/>
            <person name="Storey R."/>
            <person name="Thrimawithana A.H."/>
            <person name="Thomson S."/>
            <person name="David C."/>
            <person name="Testolin R."/>
            <person name="Huang H."/>
            <person name="Hellens R.P."/>
            <person name="Schaffer R.J."/>
        </authorList>
    </citation>
    <scope>NUCLEOTIDE SEQUENCE [LARGE SCALE GENOMIC DNA]</scope>
    <source>
        <strain evidence="9">cv. Red5</strain>
    </source>
</reference>
<dbReference type="Pfam" id="PF06886">
    <property type="entry name" value="TPX2"/>
    <property type="match status" value="1"/>
</dbReference>
<dbReference type="Gramene" id="PSS24396">
    <property type="protein sequence ID" value="PSS24396"/>
    <property type="gene ID" value="CEY00_Acc16968"/>
</dbReference>
<evidence type="ECO:0000256" key="5">
    <source>
        <dbReference type="ARBA" id="ARBA00023212"/>
    </source>
</evidence>
<comment type="caution">
    <text evidence="8">The sequence shown here is derived from an EMBL/GenBank/DDBJ whole genome shotgun (WGS) entry which is preliminary data.</text>
</comment>
<comment type="similarity">
    <text evidence="2">Belongs to the TPX2 family.</text>
</comment>
<proteinExistence type="inferred from homology"/>
<dbReference type="Proteomes" id="UP000241394">
    <property type="component" value="Chromosome LG8"/>
</dbReference>
<dbReference type="STRING" id="1590841.A0A2R6RA24"/>
<keyword evidence="9" id="KW-1185">Reference proteome</keyword>
<feature type="compositionally biased region" description="Low complexity" evidence="6">
    <location>
        <begin position="220"/>
        <end position="236"/>
    </location>
</feature>
<protein>
    <submittedName>
        <fullName evidence="8">Protein WVD2-like</fullName>
    </submittedName>
</protein>
<feature type="domain" description="TPX2 C-terminal" evidence="7">
    <location>
        <begin position="234"/>
        <end position="310"/>
    </location>
</feature>
<reference evidence="8 9" key="1">
    <citation type="submission" date="2017-07" db="EMBL/GenBank/DDBJ databases">
        <title>An improved, manually edited Actinidia chinensis var. chinensis (kiwifruit) genome highlights the challenges associated with draft genomes and gene prediction in plants.</title>
        <authorList>
            <person name="Pilkington S."/>
            <person name="Crowhurst R."/>
            <person name="Hilario E."/>
            <person name="Nardozza S."/>
            <person name="Fraser L."/>
            <person name="Peng Y."/>
            <person name="Gunaseelan K."/>
            <person name="Simpson R."/>
            <person name="Tahir J."/>
            <person name="Deroles S."/>
            <person name="Templeton K."/>
            <person name="Luo Z."/>
            <person name="Davy M."/>
            <person name="Cheng C."/>
            <person name="Mcneilage M."/>
            <person name="Scaglione D."/>
            <person name="Liu Y."/>
            <person name="Zhang Q."/>
            <person name="Datson P."/>
            <person name="De Silva N."/>
            <person name="Gardiner S."/>
            <person name="Bassett H."/>
            <person name="Chagne D."/>
            <person name="Mccallum J."/>
            <person name="Dzierzon H."/>
            <person name="Deng C."/>
            <person name="Wang Y.-Y."/>
            <person name="Barron N."/>
            <person name="Manako K."/>
            <person name="Bowen J."/>
            <person name="Foster T."/>
            <person name="Erridge Z."/>
            <person name="Tiffin H."/>
            <person name="Waite C."/>
            <person name="Davies K."/>
            <person name="Grierson E."/>
            <person name="Laing W."/>
            <person name="Kirk R."/>
            <person name="Chen X."/>
            <person name="Wood M."/>
            <person name="Montefiori M."/>
            <person name="Brummell D."/>
            <person name="Schwinn K."/>
            <person name="Catanach A."/>
            <person name="Fullerton C."/>
            <person name="Li D."/>
            <person name="Meiyalaghan S."/>
            <person name="Nieuwenhuizen N."/>
            <person name="Read N."/>
            <person name="Prakash R."/>
            <person name="Hunter D."/>
            <person name="Zhang H."/>
            <person name="Mckenzie M."/>
            <person name="Knabel M."/>
            <person name="Harris A."/>
            <person name="Allan A."/>
            <person name="Chen A."/>
            <person name="Janssen B."/>
            <person name="Plunkett B."/>
            <person name="Dwamena C."/>
            <person name="Voogd C."/>
            <person name="Leif D."/>
            <person name="Lafferty D."/>
            <person name="Souleyre E."/>
            <person name="Varkonyi-Gasic E."/>
            <person name="Gambi F."/>
            <person name="Hanley J."/>
            <person name="Yao J.-L."/>
            <person name="Cheung J."/>
            <person name="David K."/>
            <person name="Warren B."/>
            <person name="Marsh K."/>
            <person name="Snowden K."/>
            <person name="Lin-Wang K."/>
            <person name="Brian L."/>
            <person name="Martinez-Sanchez M."/>
            <person name="Wang M."/>
            <person name="Ileperuma N."/>
            <person name="Macnee N."/>
            <person name="Campin R."/>
            <person name="Mcatee P."/>
            <person name="Drummond R."/>
            <person name="Espley R."/>
            <person name="Ireland H."/>
            <person name="Wu R."/>
            <person name="Atkinson R."/>
            <person name="Karunairetnam S."/>
            <person name="Bulley S."/>
            <person name="Chunkath S."/>
            <person name="Hanley Z."/>
            <person name="Storey R."/>
            <person name="Thrimawithana A."/>
            <person name="Thomson S."/>
            <person name="David C."/>
            <person name="Testolin R."/>
        </authorList>
    </citation>
    <scope>NUCLEOTIDE SEQUENCE [LARGE SCALE GENOMIC DNA]</scope>
    <source>
        <strain evidence="9">cv. Red5</strain>
        <tissue evidence="8">Young leaf</tissue>
    </source>
</reference>